<accession>A0ACC0MTA5</accession>
<name>A0ACC0MTA5_RHOML</name>
<sequence>MMETRSPVRVKFGQAPVPSLRAVDLANQRLRCAEHFLLQNDVVLALHISTVDLRDQWLGGLGQAPVRISLGQGILGGNDDVFLISWNYEAKQLKEDGGSISLLFT</sequence>
<organism evidence="1 2">
    <name type="scientific">Rhododendron molle</name>
    <name type="common">Chinese azalea</name>
    <name type="synonym">Azalea mollis</name>
    <dbReference type="NCBI Taxonomy" id="49168"/>
    <lineage>
        <taxon>Eukaryota</taxon>
        <taxon>Viridiplantae</taxon>
        <taxon>Streptophyta</taxon>
        <taxon>Embryophyta</taxon>
        <taxon>Tracheophyta</taxon>
        <taxon>Spermatophyta</taxon>
        <taxon>Magnoliopsida</taxon>
        <taxon>eudicotyledons</taxon>
        <taxon>Gunneridae</taxon>
        <taxon>Pentapetalae</taxon>
        <taxon>asterids</taxon>
        <taxon>Ericales</taxon>
        <taxon>Ericaceae</taxon>
        <taxon>Ericoideae</taxon>
        <taxon>Rhodoreae</taxon>
        <taxon>Rhododendron</taxon>
    </lineage>
</organism>
<evidence type="ECO:0000313" key="1">
    <source>
        <dbReference type="EMBL" id="KAI8544220.1"/>
    </source>
</evidence>
<gene>
    <name evidence="1" type="ORF">RHMOL_Rhmol08G0279000</name>
</gene>
<protein>
    <submittedName>
        <fullName evidence="1">Uncharacterized protein</fullName>
    </submittedName>
</protein>
<dbReference type="Proteomes" id="UP001062846">
    <property type="component" value="Chromosome 8"/>
</dbReference>
<comment type="caution">
    <text evidence="1">The sequence shown here is derived from an EMBL/GenBank/DDBJ whole genome shotgun (WGS) entry which is preliminary data.</text>
</comment>
<evidence type="ECO:0000313" key="2">
    <source>
        <dbReference type="Proteomes" id="UP001062846"/>
    </source>
</evidence>
<reference evidence="1" key="1">
    <citation type="submission" date="2022-02" db="EMBL/GenBank/DDBJ databases">
        <title>Plant Genome Project.</title>
        <authorList>
            <person name="Zhang R.-G."/>
        </authorList>
    </citation>
    <scope>NUCLEOTIDE SEQUENCE</scope>
    <source>
        <strain evidence="1">AT1</strain>
    </source>
</reference>
<dbReference type="EMBL" id="CM046395">
    <property type="protein sequence ID" value="KAI8544220.1"/>
    <property type="molecule type" value="Genomic_DNA"/>
</dbReference>
<proteinExistence type="predicted"/>
<keyword evidence="2" id="KW-1185">Reference proteome</keyword>